<dbReference type="CDD" id="cd01948">
    <property type="entry name" value="EAL"/>
    <property type="match status" value="1"/>
</dbReference>
<evidence type="ECO:0000259" key="2">
    <source>
        <dbReference type="PROSITE" id="PS50883"/>
    </source>
</evidence>
<dbReference type="Pfam" id="PF00990">
    <property type="entry name" value="GGDEF"/>
    <property type="match status" value="1"/>
</dbReference>
<evidence type="ECO:0000259" key="3">
    <source>
        <dbReference type="PROSITE" id="PS50887"/>
    </source>
</evidence>
<feature type="transmembrane region" description="Helical" evidence="1">
    <location>
        <begin position="13"/>
        <end position="36"/>
    </location>
</feature>
<dbReference type="InterPro" id="IPR000160">
    <property type="entry name" value="GGDEF_dom"/>
</dbReference>
<dbReference type="PROSITE" id="PS50887">
    <property type="entry name" value="GGDEF"/>
    <property type="match status" value="1"/>
</dbReference>
<feature type="transmembrane region" description="Helical" evidence="1">
    <location>
        <begin position="261"/>
        <end position="283"/>
    </location>
</feature>
<accession>A0A4V3APT8</accession>
<dbReference type="FunFam" id="3.30.70.270:FF:000001">
    <property type="entry name" value="Diguanylate cyclase domain protein"/>
    <property type="match status" value="1"/>
</dbReference>
<keyword evidence="5" id="KW-1185">Reference proteome</keyword>
<dbReference type="Pfam" id="PF00563">
    <property type="entry name" value="EAL"/>
    <property type="match status" value="1"/>
</dbReference>
<dbReference type="SMART" id="SM00052">
    <property type="entry name" value="EAL"/>
    <property type="match status" value="1"/>
</dbReference>
<keyword evidence="1" id="KW-0812">Transmembrane</keyword>
<dbReference type="AlphaFoldDB" id="A0A4V3APT8"/>
<proteinExistence type="predicted"/>
<dbReference type="EMBL" id="SMTL01000001">
    <property type="protein sequence ID" value="TDK39040.1"/>
    <property type="molecule type" value="Genomic_DNA"/>
</dbReference>
<organism evidence="4 5">
    <name type="scientific">Rhizobium deserti</name>
    <dbReference type="NCBI Taxonomy" id="2547961"/>
    <lineage>
        <taxon>Bacteria</taxon>
        <taxon>Pseudomonadati</taxon>
        <taxon>Pseudomonadota</taxon>
        <taxon>Alphaproteobacteria</taxon>
        <taxon>Hyphomicrobiales</taxon>
        <taxon>Rhizobiaceae</taxon>
        <taxon>Rhizobium/Agrobacterium group</taxon>
        <taxon>Rhizobium</taxon>
    </lineage>
</organism>
<dbReference type="NCBIfam" id="TIGR00254">
    <property type="entry name" value="GGDEF"/>
    <property type="match status" value="1"/>
</dbReference>
<dbReference type="CDD" id="cd01949">
    <property type="entry name" value="GGDEF"/>
    <property type="match status" value="1"/>
</dbReference>
<name>A0A4V3APT8_9HYPH</name>
<comment type="caution">
    <text evidence="4">The sequence shown here is derived from an EMBL/GenBank/DDBJ whole genome shotgun (WGS) entry which is preliminary data.</text>
</comment>
<keyword evidence="1" id="KW-0472">Membrane</keyword>
<dbReference type="GO" id="GO:0003824">
    <property type="term" value="F:catalytic activity"/>
    <property type="evidence" value="ECO:0007669"/>
    <property type="project" value="UniProtKB-ARBA"/>
</dbReference>
<dbReference type="InterPro" id="IPR035919">
    <property type="entry name" value="EAL_sf"/>
</dbReference>
<dbReference type="InterPro" id="IPR052155">
    <property type="entry name" value="Biofilm_reg_signaling"/>
</dbReference>
<dbReference type="InterPro" id="IPR001633">
    <property type="entry name" value="EAL_dom"/>
</dbReference>
<dbReference type="Proteomes" id="UP000295238">
    <property type="component" value="Unassembled WGS sequence"/>
</dbReference>
<dbReference type="PANTHER" id="PTHR44757:SF2">
    <property type="entry name" value="BIOFILM ARCHITECTURE MAINTENANCE PROTEIN MBAA"/>
    <property type="match status" value="1"/>
</dbReference>
<dbReference type="InterPro" id="IPR007892">
    <property type="entry name" value="CHASE4"/>
</dbReference>
<protein>
    <submittedName>
        <fullName evidence="4">EAL domain-containing protein</fullName>
    </submittedName>
</protein>
<dbReference type="Gene3D" id="3.30.70.270">
    <property type="match status" value="1"/>
</dbReference>
<sequence length="723" mass="79206">MIKQMQSQWFLRFALPATLSFTICGLLYLTLNWAALRIDEVAETRQKGLVTLTVSKLRTAIAHDQESATVWDDAVRNAIARNLEWLDTNVGAWMHTYFGHDIALVLSADRNLIYRFSTEDGPRPDDLARAYLPLAERLQERLASGDTEGTNERVLSIGEADLVYVGLRPAIVSVKPIVSDSGEIQQEPGQENLHVAVRFLDGNLPNEIGTEYEFSDLQFSLAPTKDLSRSFVPLISHSGVVLGYFHWIPFRPGSSVLQATAPALVLAFVAIAAAASLFGGMIWRRGTRLASSRAELLHQASHDSLTGLANRAHFNKELSKRLEGASEDKLSVLFVDLDRFKAVNDTFGHPAGDKLITMVATRLRSLLAKALIARIGGDEFTILLEGDDAQRADQIASQIIKCLNQPFDLEGGAHASIGASVGVATSSGKTDYLELTRQADIALYHSKAAGRNTYAIFGSHMDELLQKRRRLEDDLREAVASGIQIQTFYQPVFSLDDGKVASFEALARWMHPRQGFISPEIFIPLAEEMGLIHEVGTLVLRDVCKLLFELPAIRVAINVSVLELSSPGYALRVIGTLAASHIDPNRLEIELTESLPVDKDGHFINNVASLRAAGVSFAIDDFGTGYASFSRVQTIDADRIKIDKSFVDDMDKADNKAIVMAIISMARAKGLKITAEGVETEAQRAALQKLGCDDLQGFLLSRPLSEAAVHLLVKGPERRAVAV</sequence>
<evidence type="ECO:0000313" key="4">
    <source>
        <dbReference type="EMBL" id="TDK39040.1"/>
    </source>
</evidence>
<feature type="domain" description="EAL" evidence="2">
    <location>
        <begin position="468"/>
        <end position="717"/>
    </location>
</feature>
<evidence type="ECO:0000256" key="1">
    <source>
        <dbReference type="SAM" id="Phobius"/>
    </source>
</evidence>
<feature type="domain" description="GGDEF" evidence="3">
    <location>
        <begin position="328"/>
        <end position="459"/>
    </location>
</feature>
<dbReference type="InterPro" id="IPR043128">
    <property type="entry name" value="Rev_trsase/Diguanyl_cyclase"/>
</dbReference>
<dbReference type="PANTHER" id="PTHR44757">
    <property type="entry name" value="DIGUANYLATE CYCLASE DGCP"/>
    <property type="match status" value="1"/>
</dbReference>
<dbReference type="SUPFAM" id="SSF141868">
    <property type="entry name" value="EAL domain-like"/>
    <property type="match status" value="1"/>
</dbReference>
<dbReference type="SUPFAM" id="SSF55073">
    <property type="entry name" value="Nucleotide cyclase"/>
    <property type="match status" value="1"/>
</dbReference>
<feature type="transmembrane region" description="Helical" evidence="1">
    <location>
        <begin position="231"/>
        <end position="249"/>
    </location>
</feature>
<gene>
    <name evidence="4" type="ORF">E2F50_02565</name>
</gene>
<evidence type="ECO:0000313" key="5">
    <source>
        <dbReference type="Proteomes" id="UP000295238"/>
    </source>
</evidence>
<keyword evidence="1" id="KW-1133">Transmembrane helix</keyword>
<dbReference type="PROSITE" id="PS50883">
    <property type="entry name" value="EAL"/>
    <property type="match status" value="1"/>
</dbReference>
<dbReference type="RefSeq" id="WP_133314488.1">
    <property type="nucleotide sequence ID" value="NZ_SMTL01000001.1"/>
</dbReference>
<dbReference type="Gene3D" id="3.20.20.450">
    <property type="entry name" value="EAL domain"/>
    <property type="match status" value="1"/>
</dbReference>
<dbReference type="InterPro" id="IPR029787">
    <property type="entry name" value="Nucleotide_cyclase"/>
</dbReference>
<dbReference type="OrthoDB" id="9814202at2"/>
<dbReference type="SMART" id="SM00267">
    <property type="entry name" value="GGDEF"/>
    <property type="match status" value="1"/>
</dbReference>
<dbReference type="Pfam" id="PF05228">
    <property type="entry name" value="CHASE4"/>
    <property type="match status" value="1"/>
</dbReference>
<reference evidence="4 5" key="1">
    <citation type="submission" date="2019-03" db="EMBL/GenBank/DDBJ databases">
        <title>Rhizobium sp. nov., an bacterium isolated from biocrust in Mu Us Desert.</title>
        <authorList>
            <person name="Lixiong L."/>
        </authorList>
    </citation>
    <scope>NUCLEOTIDE SEQUENCE [LARGE SCALE GENOMIC DNA]</scope>
    <source>
        <strain evidence="4 5">SPY-1</strain>
    </source>
</reference>